<comment type="caution">
    <text evidence="1">The sequence shown here is derived from an EMBL/GenBank/DDBJ whole genome shotgun (WGS) entry which is preliminary data.</text>
</comment>
<gene>
    <name evidence="1" type="ORF">SAMN05444424_0731</name>
</gene>
<protein>
    <submittedName>
        <fullName evidence="1">Uncharacterized protein</fullName>
    </submittedName>
</protein>
<dbReference type="EMBL" id="FQVY01000001">
    <property type="protein sequence ID" value="SHF80213.1"/>
    <property type="molecule type" value="Genomic_DNA"/>
</dbReference>
<accession>A0AAQ1MCJ9</accession>
<organism evidence="1 2">
    <name type="scientific">Bittarella massiliensis</name>
    <name type="common">ex Durand et al. 2017</name>
    <dbReference type="NCBI Taxonomy" id="1720313"/>
    <lineage>
        <taxon>Bacteria</taxon>
        <taxon>Bacillati</taxon>
        <taxon>Bacillota</taxon>
        <taxon>Clostridia</taxon>
        <taxon>Eubacteriales</taxon>
        <taxon>Oscillospiraceae</taxon>
        <taxon>Bittarella (ex Durand et al. 2017)</taxon>
    </lineage>
</organism>
<dbReference type="AlphaFoldDB" id="A0AAQ1MCJ9"/>
<dbReference type="Proteomes" id="UP000184089">
    <property type="component" value="Unassembled WGS sequence"/>
</dbReference>
<reference evidence="2" key="1">
    <citation type="submission" date="2016-11" db="EMBL/GenBank/DDBJ databases">
        <authorList>
            <person name="Jaros S."/>
            <person name="Januszkiewicz K."/>
            <person name="Wedrychowicz H."/>
        </authorList>
    </citation>
    <scope>NUCLEOTIDE SEQUENCE [LARGE SCALE GENOMIC DNA]</scope>
    <source>
        <strain evidence="2">DSM 4029</strain>
    </source>
</reference>
<evidence type="ECO:0000313" key="2">
    <source>
        <dbReference type="Proteomes" id="UP000184089"/>
    </source>
</evidence>
<proteinExistence type="predicted"/>
<sequence length="34" mass="3708">MCYTRGGEEGLSPLPFTKIAGGAREIDKKLRIAE</sequence>
<name>A0AAQ1MCJ9_9FIRM</name>
<evidence type="ECO:0000313" key="1">
    <source>
        <dbReference type="EMBL" id="SHF80213.1"/>
    </source>
</evidence>